<accession>A0A923MKC6</accession>
<dbReference type="RefSeq" id="WP_187014728.1">
    <property type="nucleotide sequence ID" value="NZ_JACOQI010000007.1"/>
</dbReference>
<reference evidence="1" key="1">
    <citation type="submission" date="2020-08" db="EMBL/GenBank/DDBJ databases">
        <title>Genome public.</title>
        <authorList>
            <person name="Liu C."/>
            <person name="Sun Q."/>
        </authorList>
    </citation>
    <scope>NUCLEOTIDE SEQUENCE</scope>
    <source>
        <strain evidence="1">BX15</strain>
    </source>
</reference>
<dbReference type="Proteomes" id="UP000620327">
    <property type="component" value="Unassembled WGS sequence"/>
</dbReference>
<name>A0A923MKC6_9FIRM</name>
<proteinExistence type="predicted"/>
<gene>
    <name evidence="1" type="ORF">H8Z83_09110</name>
</gene>
<keyword evidence="2" id="KW-1185">Reference proteome</keyword>
<protein>
    <submittedName>
        <fullName evidence="1">Uncharacterized protein</fullName>
    </submittedName>
</protein>
<evidence type="ECO:0000313" key="2">
    <source>
        <dbReference type="Proteomes" id="UP000620327"/>
    </source>
</evidence>
<comment type="caution">
    <text evidence="1">The sequence shown here is derived from an EMBL/GenBank/DDBJ whole genome shotgun (WGS) entry which is preliminary data.</text>
</comment>
<dbReference type="EMBL" id="JACOQI010000007">
    <property type="protein sequence ID" value="MBC5770477.1"/>
    <property type="molecule type" value="Genomic_DNA"/>
</dbReference>
<sequence>MNLQDDTIQLLVDLVEKEQRRLDQFQPDSQDYARRFHALMDRFADDQPLRKELLGLADLHGLINCRHKHFFFQAGVQLGLALGSIAVLQDR</sequence>
<organism evidence="1 2">
    <name type="scientific">Dysosmobacter segnis</name>
    <dbReference type="NCBI Taxonomy" id="2763042"/>
    <lineage>
        <taxon>Bacteria</taxon>
        <taxon>Bacillati</taxon>
        <taxon>Bacillota</taxon>
        <taxon>Clostridia</taxon>
        <taxon>Eubacteriales</taxon>
        <taxon>Oscillospiraceae</taxon>
        <taxon>Dysosmobacter</taxon>
    </lineage>
</organism>
<dbReference type="AlphaFoldDB" id="A0A923MKC6"/>
<evidence type="ECO:0000313" key="1">
    <source>
        <dbReference type="EMBL" id="MBC5770477.1"/>
    </source>
</evidence>